<dbReference type="InterPro" id="IPR010730">
    <property type="entry name" value="HET"/>
</dbReference>
<feature type="domain" description="Heterokaryon incompatibility" evidence="1">
    <location>
        <begin position="26"/>
        <end position="89"/>
    </location>
</feature>
<reference evidence="2" key="1">
    <citation type="submission" date="2016-03" db="EMBL/GenBank/DDBJ databases">
        <title>Draft genome sequence of Rosellinia necatrix.</title>
        <authorList>
            <person name="Kanematsu S."/>
        </authorList>
    </citation>
    <scope>NUCLEOTIDE SEQUENCE [LARGE SCALE GENOMIC DNA]</scope>
    <source>
        <strain evidence="2">W97</strain>
    </source>
</reference>
<dbReference type="EMBL" id="DF977454">
    <property type="protein sequence ID" value="GAW25594.1"/>
    <property type="molecule type" value="Genomic_DNA"/>
</dbReference>
<gene>
    <name evidence="2" type="ORF">SAMD00023353_0902310</name>
</gene>
<protein>
    <submittedName>
        <fullName evidence="2">Putative heterokaryon incompatibility protein</fullName>
    </submittedName>
</protein>
<sequence length="97" mass="10718">MRLINAATLELQVIPGEPTGPRFPRYAILSHTWGTEEVTLQDIQNPEVAKKKAGFGKIAKCCELALDEGLSWAWVDTCCIDKTSSAELSEGVFHRQT</sequence>
<organism evidence="2">
    <name type="scientific">Rosellinia necatrix</name>
    <name type="common">White root-rot fungus</name>
    <dbReference type="NCBI Taxonomy" id="77044"/>
    <lineage>
        <taxon>Eukaryota</taxon>
        <taxon>Fungi</taxon>
        <taxon>Dikarya</taxon>
        <taxon>Ascomycota</taxon>
        <taxon>Pezizomycotina</taxon>
        <taxon>Sordariomycetes</taxon>
        <taxon>Xylariomycetidae</taxon>
        <taxon>Xylariales</taxon>
        <taxon>Xylariaceae</taxon>
        <taxon>Rosellinia</taxon>
    </lineage>
</organism>
<dbReference type="PANTHER" id="PTHR10622">
    <property type="entry name" value="HET DOMAIN-CONTAINING PROTEIN"/>
    <property type="match status" value="1"/>
</dbReference>
<evidence type="ECO:0000313" key="3">
    <source>
        <dbReference type="Proteomes" id="UP000054516"/>
    </source>
</evidence>
<dbReference type="OMA" id="HNFSANP"/>
<dbReference type="OrthoDB" id="20872at2759"/>
<accession>A0A1S8A665</accession>
<dbReference type="Proteomes" id="UP000054516">
    <property type="component" value="Unassembled WGS sequence"/>
</dbReference>
<dbReference type="Pfam" id="PF06985">
    <property type="entry name" value="HET"/>
    <property type="match status" value="1"/>
</dbReference>
<evidence type="ECO:0000259" key="1">
    <source>
        <dbReference type="Pfam" id="PF06985"/>
    </source>
</evidence>
<keyword evidence="3" id="KW-1185">Reference proteome</keyword>
<proteinExistence type="predicted"/>
<name>A0A1S8A665_ROSNE</name>
<evidence type="ECO:0000313" key="2">
    <source>
        <dbReference type="EMBL" id="GAW25594.1"/>
    </source>
</evidence>
<dbReference type="STRING" id="77044.A0A1S8A665"/>
<dbReference type="AlphaFoldDB" id="A0A1S8A665"/>
<dbReference type="PANTHER" id="PTHR10622:SF10">
    <property type="entry name" value="HET DOMAIN-CONTAINING PROTEIN"/>
    <property type="match status" value="1"/>
</dbReference>